<sequence length="216" mass="24447">MEKPTWGWWTGGPNGRHPSPELCQAFSAARKECMSRPFPSNLTVDHVPDSLPPWEVPKALRYRLATGWREYFYAAQGVKGVDPKPPTQTSKEPRQQENTQKQHPQTQPRQVQQSQMSQPQIHQPQSQTAWPTTIGSQTIDPGCLQTKNSRDNRCFYRRTIQSCLTTISVLWLALTPAMTTSATSSVEIQILTRSLALSPSQIYRQNLLVVMDMEGL</sequence>
<reference evidence="2" key="2">
    <citation type="submission" date="2023-05" db="EMBL/GenBank/DDBJ databases">
        <authorList>
            <consortium name="Lawrence Berkeley National Laboratory"/>
            <person name="Steindorff A."/>
            <person name="Hensen N."/>
            <person name="Bonometti L."/>
            <person name="Westerberg I."/>
            <person name="Brannstrom I.O."/>
            <person name="Guillou S."/>
            <person name="Cros-Aarteil S."/>
            <person name="Calhoun S."/>
            <person name="Haridas S."/>
            <person name="Kuo A."/>
            <person name="Mondo S."/>
            <person name="Pangilinan J."/>
            <person name="Riley R."/>
            <person name="Labutti K."/>
            <person name="Andreopoulos B."/>
            <person name="Lipzen A."/>
            <person name="Chen C."/>
            <person name="Yanf M."/>
            <person name="Daum C."/>
            <person name="Ng V."/>
            <person name="Clum A."/>
            <person name="Ohm R."/>
            <person name="Martin F."/>
            <person name="Silar P."/>
            <person name="Natvig D."/>
            <person name="Lalanne C."/>
            <person name="Gautier V."/>
            <person name="Ament-Velasquez S.L."/>
            <person name="Kruys A."/>
            <person name="Hutchinson M.I."/>
            <person name="Powell A.J."/>
            <person name="Barry K."/>
            <person name="Miller A.N."/>
            <person name="Grigoriev I.V."/>
            <person name="Debuchy R."/>
            <person name="Gladieux P."/>
            <person name="Thoren M.H."/>
            <person name="Johannesson H."/>
        </authorList>
    </citation>
    <scope>NUCLEOTIDE SEQUENCE</scope>
    <source>
        <strain evidence="2">PSN309</strain>
    </source>
</reference>
<evidence type="ECO:0000313" key="3">
    <source>
        <dbReference type="Proteomes" id="UP001302126"/>
    </source>
</evidence>
<protein>
    <submittedName>
        <fullName evidence="2">Uncharacterized protein</fullName>
    </submittedName>
</protein>
<evidence type="ECO:0000256" key="1">
    <source>
        <dbReference type="SAM" id="MobiDB-lite"/>
    </source>
</evidence>
<dbReference type="Proteomes" id="UP001302126">
    <property type="component" value="Unassembled WGS sequence"/>
</dbReference>
<feature type="region of interest" description="Disordered" evidence="1">
    <location>
        <begin position="78"/>
        <end position="142"/>
    </location>
</feature>
<proteinExistence type="predicted"/>
<feature type="compositionally biased region" description="Low complexity" evidence="1">
    <location>
        <begin position="101"/>
        <end position="127"/>
    </location>
</feature>
<keyword evidence="3" id="KW-1185">Reference proteome</keyword>
<organism evidence="2 3">
    <name type="scientific">Podospora australis</name>
    <dbReference type="NCBI Taxonomy" id="1536484"/>
    <lineage>
        <taxon>Eukaryota</taxon>
        <taxon>Fungi</taxon>
        <taxon>Dikarya</taxon>
        <taxon>Ascomycota</taxon>
        <taxon>Pezizomycotina</taxon>
        <taxon>Sordariomycetes</taxon>
        <taxon>Sordariomycetidae</taxon>
        <taxon>Sordariales</taxon>
        <taxon>Podosporaceae</taxon>
        <taxon>Podospora</taxon>
    </lineage>
</organism>
<feature type="compositionally biased region" description="Polar residues" evidence="1">
    <location>
        <begin position="128"/>
        <end position="139"/>
    </location>
</feature>
<accession>A0AAN6WUJ1</accession>
<dbReference type="AlphaFoldDB" id="A0AAN6WUJ1"/>
<comment type="caution">
    <text evidence="2">The sequence shown here is derived from an EMBL/GenBank/DDBJ whole genome shotgun (WGS) entry which is preliminary data.</text>
</comment>
<name>A0AAN6WUJ1_9PEZI</name>
<reference evidence="2" key="1">
    <citation type="journal article" date="2023" name="Mol. Phylogenet. Evol.">
        <title>Genome-scale phylogeny and comparative genomics of the fungal order Sordariales.</title>
        <authorList>
            <person name="Hensen N."/>
            <person name="Bonometti L."/>
            <person name="Westerberg I."/>
            <person name="Brannstrom I.O."/>
            <person name="Guillou S."/>
            <person name="Cros-Aarteil S."/>
            <person name="Calhoun S."/>
            <person name="Haridas S."/>
            <person name="Kuo A."/>
            <person name="Mondo S."/>
            <person name="Pangilinan J."/>
            <person name="Riley R."/>
            <person name="LaButti K."/>
            <person name="Andreopoulos B."/>
            <person name="Lipzen A."/>
            <person name="Chen C."/>
            <person name="Yan M."/>
            <person name="Daum C."/>
            <person name="Ng V."/>
            <person name="Clum A."/>
            <person name="Steindorff A."/>
            <person name="Ohm R.A."/>
            <person name="Martin F."/>
            <person name="Silar P."/>
            <person name="Natvig D.O."/>
            <person name="Lalanne C."/>
            <person name="Gautier V."/>
            <person name="Ament-Velasquez S.L."/>
            <person name="Kruys A."/>
            <person name="Hutchinson M.I."/>
            <person name="Powell A.J."/>
            <person name="Barry K."/>
            <person name="Miller A.N."/>
            <person name="Grigoriev I.V."/>
            <person name="Debuchy R."/>
            <person name="Gladieux P."/>
            <person name="Hiltunen Thoren M."/>
            <person name="Johannesson H."/>
        </authorList>
    </citation>
    <scope>NUCLEOTIDE SEQUENCE</scope>
    <source>
        <strain evidence="2">PSN309</strain>
    </source>
</reference>
<evidence type="ECO:0000313" key="2">
    <source>
        <dbReference type="EMBL" id="KAK4188460.1"/>
    </source>
</evidence>
<gene>
    <name evidence="2" type="ORF">QBC35DRAFT_496393</name>
</gene>
<dbReference type="EMBL" id="MU864388">
    <property type="protein sequence ID" value="KAK4188460.1"/>
    <property type="molecule type" value="Genomic_DNA"/>
</dbReference>